<comment type="caution">
    <text evidence="1">The sequence shown here is derived from an EMBL/GenBank/DDBJ whole genome shotgun (WGS) entry which is preliminary data.</text>
</comment>
<evidence type="ECO:0000313" key="1">
    <source>
        <dbReference type="EMBL" id="EYC10207.1"/>
    </source>
</evidence>
<sequence>MPLFQDELTKKKIPEDGSPTKLRISVFGRIHEAFSTADLLQALLARPNRLICQRILSKPGMERYSW</sequence>
<protein>
    <submittedName>
        <fullName evidence="1">Uncharacterized protein</fullName>
    </submittedName>
</protein>
<evidence type="ECO:0000313" key="2">
    <source>
        <dbReference type="Proteomes" id="UP000024635"/>
    </source>
</evidence>
<dbReference type="AlphaFoldDB" id="A0A016U5T1"/>
<gene>
    <name evidence="1" type="primary">Acey_s0057.g2822</name>
    <name evidence="1" type="ORF">Y032_0057g2822</name>
</gene>
<proteinExistence type="predicted"/>
<dbReference type="EMBL" id="JARK01001393">
    <property type="protein sequence ID" value="EYC10207.1"/>
    <property type="molecule type" value="Genomic_DNA"/>
</dbReference>
<reference evidence="2" key="1">
    <citation type="journal article" date="2015" name="Nat. Genet.">
        <title>The genome and transcriptome of the zoonotic hookworm Ancylostoma ceylanicum identify infection-specific gene families.</title>
        <authorList>
            <person name="Schwarz E.M."/>
            <person name="Hu Y."/>
            <person name="Antoshechkin I."/>
            <person name="Miller M.M."/>
            <person name="Sternberg P.W."/>
            <person name="Aroian R.V."/>
        </authorList>
    </citation>
    <scope>NUCLEOTIDE SEQUENCE</scope>
    <source>
        <strain evidence="2">HY135</strain>
    </source>
</reference>
<accession>A0A016U5T1</accession>
<organism evidence="1 2">
    <name type="scientific">Ancylostoma ceylanicum</name>
    <dbReference type="NCBI Taxonomy" id="53326"/>
    <lineage>
        <taxon>Eukaryota</taxon>
        <taxon>Metazoa</taxon>
        <taxon>Ecdysozoa</taxon>
        <taxon>Nematoda</taxon>
        <taxon>Chromadorea</taxon>
        <taxon>Rhabditida</taxon>
        <taxon>Rhabditina</taxon>
        <taxon>Rhabditomorpha</taxon>
        <taxon>Strongyloidea</taxon>
        <taxon>Ancylostomatidae</taxon>
        <taxon>Ancylostomatinae</taxon>
        <taxon>Ancylostoma</taxon>
    </lineage>
</organism>
<dbReference type="Proteomes" id="UP000024635">
    <property type="component" value="Unassembled WGS sequence"/>
</dbReference>
<name>A0A016U5T1_9BILA</name>
<keyword evidence="2" id="KW-1185">Reference proteome</keyword>